<evidence type="ECO:0000256" key="1">
    <source>
        <dbReference type="SAM" id="Coils"/>
    </source>
</evidence>
<dbReference type="EMBL" id="QKWP01000067">
    <property type="protein sequence ID" value="RIB28392.1"/>
    <property type="molecule type" value="Genomic_DNA"/>
</dbReference>
<proteinExistence type="predicted"/>
<protein>
    <submittedName>
        <fullName evidence="2">Uncharacterized protein</fullName>
    </submittedName>
</protein>
<organism evidence="2 3">
    <name type="scientific">Gigaspora rosea</name>
    <dbReference type="NCBI Taxonomy" id="44941"/>
    <lineage>
        <taxon>Eukaryota</taxon>
        <taxon>Fungi</taxon>
        <taxon>Fungi incertae sedis</taxon>
        <taxon>Mucoromycota</taxon>
        <taxon>Glomeromycotina</taxon>
        <taxon>Glomeromycetes</taxon>
        <taxon>Diversisporales</taxon>
        <taxon>Gigasporaceae</taxon>
        <taxon>Gigaspora</taxon>
    </lineage>
</organism>
<keyword evidence="1" id="KW-0175">Coiled coil</keyword>
<gene>
    <name evidence="2" type="ORF">C2G38_1504034</name>
</gene>
<evidence type="ECO:0000313" key="3">
    <source>
        <dbReference type="Proteomes" id="UP000266673"/>
    </source>
</evidence>
<reference evidence="2 3" key="1">
    <citation type="submission" date="2018-06" db="EMBL/GenBank/DDBJ databases">
        <title>Comparative genomics reveals the genomic features of Rhizophagus irregularis, R. cerebriforme, R. diaphanum and Gigaspora rosea, and their symbiotic lifestyle signature.</title>
        <authorList>
            <person name="Morin E."/>
            <person name="San Clemente H."/>
            <person name="Chen E.C.H."/>
            <person name="De La Providencia I."/>
            <person name="Hainaut M."/>
            <person name="Kuo A."/>
            <person name="Kohler A."/>
            <person name="Murat C."/>
            <person name="Tang N."/>
            <person name="Roy S."/>
            <person name="Loubradou J."/>
            <person name="Henrissat B."/>
            <person name="Grigoriev I.V."/>
            <person name="Corradi N."/>
            <person name="Roux C."/>
            <person name="Martin F.M."/>
        </authorList>
    </citation>
    <scope>NUCLEOTIDE SEQUENCE [LARGE SCALE GENOMIC DNA]</scope>
    <source>
        <strain evidence="2 3">DAOM 194757</strain>
    </source>
</reference>
<comment type="caution">
    <text evidence="2">The sequence shown here is derived from an EMBL/GenBank/DDBJ whole genome shotgun (WGS) entry which is preliminary data.</text>
</comment>
<dbReference type="AlphaFoldDB" id="A0A397W2X5"/>
<dbReference type="Proteomes" id="UP000266673">
    <property type="component" value="Unassembled WGS sequence"/>
</dbReference>
<keyword evidence="3" id="KW-1185">Reference proteome</keyword>
<sequence length="114" mass="13996">MKRLEVSESKPILLDFVRNEIEVTKRDKEKIDTDFIKVSDYEREKRKLNREITRLHQTIKELEKMVENLQKVIDNQEDQIRRLRETNNLQTEQMRTILSTIETFRNERNVEEYD</sequence>
<name>A0A397W2X5_9GLOM</name>
<accession>A0A397W2X5</accession>
<evidence type="ECO:0000313" key="2">
    <source>
        <dbReference type="EMBL" id="RIB28392.1"/>
    </source>
</evidence>
<feature type="coiled-coil region" evidence="1">
    <location>
        <begin position="38"/>
        <end position="93"/>
    </location>
</feature>
<dbReference type="OrthoDB" id="2486113at2759"/>